<dbReference type="Proteomes" id="UP000827872">
    <property type="component" value="Linkage Group LG11"/>
</dbReference>
<proteinExistence type="predicted"/>
<dbReference type="EMBL" id="CM037624">
    <property type="protein sequence ID" value="KAH8010788.1"/>
    <property type="molecule type" value="Genomic_DNA"/>
</dbReference>
<accession>A0ACB8FUD0</accession>
<sequence>MERKFDHLDFLINNISEQFYQDTPSQRVHFILGTEDDDEEHIPHDLFTEMDELCFREGEEYEWKETARWLKFEEDVEDGGDRWSKPYVATLSLHSLFELRSCILNGTVMLDMRANTLDEIADMVLDNMIASGQLDESTREGVREALLKRHHHQNEKKFSNRIPLVRSFADIGKKHSDPLLLERNGEGLSASRHSLRAGLSASNISLRGENRLSVLLNYLLPGTPAASRSTTPLPTPQCTPPSSPRCGHKGPTNLQPSELQCPELLVSPANDDIPKVIIHPPEEDLEAQESKEKTSEDDSDITPGNYFNSNCPCVVLSAAESLALQSLSHSLSNHDLYTSVCMLCLSMRDIFMKNFIQYSESDDS</sequence>
<gene>
    <name evidence="1" type="primary">SLC4A7_1</name>
    <name evidence="1" type="ORF">K3G42_013519</name>
</gene>
<keyword evidence="2" id="KW-1185">Reference proteome</keyword>
<name>A0ACB8FUD0_9SAUR</name>
<reference evidence="1" key="1">
    <citation type="submission" date="2021-08" db="EMBL/GenBank/DDBJ databases">
        <title>The first chromosome-level gecko genome reveals the dynamic sex chromosomes of Neotropical dwarf geckos (Sphaerodactylidae: Sphaerodactylus).</title>
        <authorList>
            <person name="Pinto B.J."/>
            <person name="Keating S.E."/>
            <person name="Gamble T."/>
        </authorList>
    </citation>
    <scope>NUCLEOTIDE SEQUENCE</scope>
    <source>
        <strain evidence="1">TG3544</strain>
    </source>
</reference>
<protein>
    <submittedName>
        <fullName evidence="1">Sodium bicarbonate cotransporter 3</fullName>
    </submittedName>
</protein>
<evidence type="ECO:0000313" key="1">
    <source>
        <dbReference type="EMBL" id="KAH8010788.1"/>
    </source>
</evidence>
<comment type="caution">
    <text evidence="1">The sequence shown here is derived from an EMBL/GenBank/DDBJ whole genome shotgun (WGS) entry which is preliminary data.</text>
</comment>
<evidence type="ECO:0000313" key="2">
    <source>
        <dbReference type="Proteomes" id="UP000827872"/>
    </source>
</evidence>
<organism evidence="1 2">
    <name type="scientific">Sphaerodactylus townsendi</name>
    <dbReference type="NCBI Taxonomy" id="933632"/>
    <lineage>
        <taxon>Eukaryota</taxon>
        <taxon>Metazoa</taxon>
        <taxon>Chordata</taxon>
        <taxon>Craniata</taxon>
        <taxon>Vertebrata</taxon>
        <taxon>Euteleostomi</taxon>
        <taxon>Lepidosauria</taxon>
        <taxon>Squamata</taxon>
        <taxon>Bifurcata</taxon>
        <taxon>Gekkota</taxon>
        <taxon>Sphaerodactylidae</taxon>
        <taxon>Sphaerodactylus</taxon>
    </lineage>
</organism>